<dbReference type="InterPro" id="IPR040168">
    <property type="entry name" value="Not2/3/5"/>
</dbReference>
<protein>
    <recommendedName>
        <fullName evidence="10">General negative regulator of transcription subunit</fullName>
    </recommendedName>
</protein>
<comment type="similarity">
    <text evidence="3 10">Belongs to the CNOT2/3/5 family.</text>
</comment>
<dbReference type="GeneID" id="62196476"/>
<feature type="compositionally biased region" description="Low complexity" evidence="12">
    <location>
        <begin position="440"/>
        <end position="463"/>
    </location>
</feature>
<evidence type="ECO:0000256" key="2">
    <source>
        <dbReference type="ARBA" id="ARBA00004496"/>
    </source>
</evidence>
<evidence type="ECO:0000256" key="11">
    <source>
        <dbReference type="SAM" id="Coils"/>
    </source>
</evidence>
<dbReference type="Proteomes" id="UP000662931">
    <property type="component" value="Chromosome 3"/>
</dbReference>
<feature type="compositionally biased region" description="Low complexity" evidence="12">
    <location>
        <begin position="276"/>
        <end position="287"/>
    </location>
</feature>
<comment type="function">
    <text evidence="10">Acts as component of the CCR4-NOT core complex, which in the nucleus seems to be a general transcription factor, and in the cytoplasm the major mRNA deadenylase involved in mRNA turnover. The NOT protein subcomplex negatively regulates the basal and activated transcription of many genes. Preferentially affects TC-type TATA element-dependent transcription. Could directly or indirectly inhibit component(s) of the general transcription machinery.</text>
</comment>
<gene>
    <name evidence="15" type="ORF">FOA43_003075</name>
</gene>
<evidence type="ECO:0000256" key="8">
    <source>
        <dbReference type="ARBA" id="ARBA00023163"/>
    </source>
</evidence>
<sequence length="688" mass="78426">MSQRKLQQEIDRTFKKVNEGIEEFDYLYDKLQESDSQSQKEKLEGDLKKEIKKLQRSREQIKNWMGGNELKDKKQLGDYRKKIEREMERFKEVEKIMKTKAFSNEALASGTLTLDPRQKEKVKCSQFLEVNIDELQRQSEAIEADIDRVYASMKKHRSDSSKQKEIEEQDVRLKNHKYHISMLESVMRHLMNDKLQVDQINEIRDDIEYYVESNDDPNFIEDNDFYEELGLDETTGEFTVTGVDDESVVDSSQESTPAPTSVLATTPVVSSAMAASSTSSVSASPSSSHRRIKDKDLDKEKDNDKDKDKELKKQTTRLSSVSRVSSQTARPISALAPSRSSSISEIHPVTVAQTLASQLSHTQHSSPKSKVATLNGGLKPSTPVGTPKLRYSTVASAALYQNHSQSAIMSTAQDQRQMSSSQSQSIMAQKLVDSKDHLQSSSMDVTGSSVSADSSSFSTSSSNSKDTVAEIQKSLSFMNLSSYTNLPGGFDKYVRALETAKERLVDCHEDENSTRKSTNGTCASYPFDLKLPSFESIFPQLESSLLNCPDSYDADTPKNYVPSNQFVTQPCFPQEPAVEVIGSTKLLKKLELDTLAYCFYYHNQRYQSSFSNVHHSVNNGDHDYLQYIAARELHNRNWRYDKQSRSWFHKDDEQDATDWKFFDYKDTWMVRRKENFQFNEDQEEAAFF</sequence>
<evidence type="ECO:0000256" key="10">
    <source>
        <dbReference type="PIRNR" id="PIRNR005290"/>
    </source>
</evidence>
<evidence type="ECO:0000256" key="5">
    <source>
        <dbReference type="ARBA" id="ARBA00022491"/>
    </source>
</evidence>
<evidence type="ECO:0000256" key="9">
    <source>
        <dbReference type="ARBA" id="ARBA00023242"/>
    </source>
</evidence>
<proteinExistence type="inferred from homology"/>
<keyword evidence="16" id="KW-1185">Reference proteome</keyword>
<dbReference type="GO" id="GO:0005634">
    <property type="term" value="C:nucleus"/>
    <property type="evidence" value="ECO:0007669"/>
    <property type="project" value="UniProtKB-SubCell"/>
</dbReference>
<keyword evidence="9 10" id="KW-0539">Nucleus</keyword>
<feature type="compositionally biased region" description="Low complexity" evidence="12">
    <location>
        <begin position="413"/>
        <end position="425"/>
    </location>
</feature>
<evidence type="ECO:0000313" key="16">
    <source>
        <dbReference type="Proteomes" id="UP000662931"/>
    </source>
</evidence>
<dbReference type="Pfam" id="PF04153">
    <property type="entry name" value="NOT2_3_5_C"/>
    <property type="match status" value="1"/>
</dbReference>
<dbReference type="InterPro" id="IPR038635">
    <property type="entry name" value="CCR4-NOT_su2/3/5_C_sf"/>
</dbReference>
<feature type="coiled-coil region" evidence="11">
    <location>
        <begin position="125"/>
        <end position="152"/>
    </location>
</feature>
<dbReference type="RefSeq" id="XP_038779281.1">
    <property type="nucleotide sequence ID" value="XM_038923353.1"/>
</dbReference>
<accession>A0A875S2Z4</accession>
<evidence type="ECO:0000259" key="14">
    <source>
        <dbReference type="Pfam" id="PF04153"/>
    </source>
</evidence>
<comment type="subcellular location">
    <subcellularLocation>
        <location evidence="2 10">Cytoplasm</location>
    </subcellularLocation>
    <subcellularLocation>
        <location evidence="1 10">Nucleus</location>
    </subcellularLocation>
</comment>
<dbReference type="PANTHER" id="PTHR23326">
    <property type="entry name" value="CCR4 NOT-RELATED"/>
    <property type="match status" value="1"/>
</dbReference>
<evidence type="ECO:0000256" key="12">
    <source>
        <dbReference type="SAM" id="MobiDB-lite"/>
    </source>
</evidence>
<dbReference type="EMBL" id="CP064814">
    <property type="protein sequence ID" value="QPG75716.1"/>
    <property type="molecule type" value="Genomic_DNA"/>
</dbReference>
<feature type="region of interest" description="Disordered" evidence="12">
    <location>
        <begin position="276"/>
        <end position="342"/>
    </location>
</feature>
<name>A0A875S2Z4_EENNA</name>
<dbReference type="Gene3D" id="2.30.30.1020">
    <property type="entry name" value="CCR4-NOT complex subunit 2/3/5, C-terminal domain"/>
    <property type="match status" value="1"/>
</dbReference>
<dbReference type="PIRSF" id="PIRSF005290">
    <property type="entry name" value="NOT_su_3_5"/>
    <property type="match status" value="1"/>
</dbReference>
<feature type="region of interest" description="Disordered" evidence="12">
    <location>
        <begin position="358"/>
        <end position="387"/>
    </location>
</feature>
<evidence type="ECO:0000256" key="7">
    <source>
        <dbReference type="ARBA" id="ARBA00023015"/>
    </source>
</evidence>
<keyword evidence="4 10" id="KW-0963">Cytoplasm</keyword>
<keyword evidence="7 10" id="KW-0805">Transcription regulation</keyword>
<dbReference type="GO" id="GO:0000289">
    <property type="term" value="P:nuclear-transcribed mRNA poly(A) tail shortening"/>
    <property type="evidence" value="ECO:0007669"/>
    <property type="project" value="UniProtKB-ARBA"/>
</dbReference>
<feature type="compositionally biased region" description="Polar residues" evidence="12">
    <location>
        <begin position="358"/>
        <end position="368"/>
    </location>
</feature>
<dbReference type="InterPro" id="IPR012270">
    <property type="entry name" value="CCR4-NOT_su3/5"/>
</dbReference>
<evidence type="ECO:0000256" key="3">
    <source>
        <dbReference type="ARBA" id="ARBA00007682"/>
    </source>
</evidence>
<keyword evidence="8 10" id="KW-0804">Transcription</keyword>
<organism evidence="15 16">
    <name type="scientific">Eeniella nana</name>
    <name type="common">Yeast</name>
    <name type="synonym">Brettanomyces nanus</name>
    <dbReference type="NCBI Taxonomy" id="13502"/>
    <lineage>
        <taxon>Eukaryota</taxon>
        <taxon>Fungi</taxon>
        <taxon>Dikarya</taxon>
        <taxon>Ascomycota</taxon>
        <taxon>Saccharomycotina</taxon>
        <taxon>Pichiomycetes</taxon>
        <taxon>Pichiales</taxon>
        <taxon>Pichiaceae</taxon>
        <taxon>Brettanomyces</taxon>
    </lineage>
</organism>
<feature type="compositionally biased region" description="Basic and acidic residues" evidence="12">
    <location>
        <begin position="293"/>
        <end position="313"/>
    </location>
</feature>
<evidence type="ECO:0000256" key="4">
    <source>
        <dbReference type="ARBA" id="ARBA00022490"/>
    </source>
</evidence>
<dbReference type="InterPro" id="IPR007207">
    <property type="entry name" value="Not_N"/>
</dbReference>
<keyword evidence="10" id="KW-0010">Activator</keyword>
<dbReference type="OrthoDB" id="293823at2759"/>
<dbReference type="GO" id="GO:0000932">
    <property type="term" value="C:P-body"/>
    <property type="evidence" value="ECO:0007669"/>
    <property type="project" value="UniProtKB-UniRule"/>
</dbReference>
<evidence type="ECO:0000313" key="15">
    <source>
        <dbReference type="EMBL" id="QPG75716.1"/>
    </source>
</evidence>
<evidence type="ECO:0000256" key="6">
    <source>
        <dbReference type="ARBA" id="ARBA00022553"/>
    </source>
</evidence>
<dbReference type="GO" id="GO:0030015">
    <property type="term" value="C:CCR4-NOT core complex"/>
    <property type="evidence" value="ECO:0007669"/>
    <property type="project" value="UniProtKB-UniRule"/>
</dbReference>
<evidence type="ECO:0000259" key="13">
    <source>
        <dbReference type="Pfam" id="PF04065"/>
    </source>
</evidence>
<dbReference type="AlphaFoldDB" id="A0A875S2Z4"/>
<dbReference type="KEGG" id="bnn:FOA43_003075"/>
<dbReference type="GO" id="GO:0006355">
    <property type="term" value="P:regulation of DNA-templated transcription"/>
    <property type="evidence" value="ECO:0007669"/>
    <property type="project" value="InterPro"/>
</dbReference>
<reference evidence="15" key="1">
    <citation type="submission" date="2020-10" db="EMBL/GenBank/DDBJ databases">
        <authorList>
            <person name="Roach M.J.R."/>
        </authorList>
    </citation>
    <scope>NUCLEOTIDE SEQUENCE</scope>
    <source>
        <strain evidence="15">CBS 1945</strain>
    </source>
</reference>
<dbReference type="Pfam" id="PF04065">
    <property type="entry name" value="Not3"/>
    <property type="match status" value="1"/>
</dbReference>
<keyword evidence="5 10" id="KW-0678">Repressor</keyword>
<evidence type="ECO:0000256" key="1">
    <source>
        <dbReference type="ARBA" id="ARBA00004123"/>
    </source>
</evidence>
<feature type="domain" description="CCR4-Not complex component Not N-terminal" evidence="13">
    <location>
        <begin position="2"/>
        <end position="232"/>
    </location>
</feature>
<keyword evidence="11" id="KW-0175">Coiled coil</keyword>
<feature type="domain" description="NOT2/NOT3/NOT5 C-terminal" evidence="14">
    <location>
        <begin position="544"/>
        <end position="681"/>
    </location>
</feature>
<keyword evidence="6" id="KW-0597">Phosphoprotein</keyword>
<feature type="compositionally biased region" description="Low complexity" evidence="12">
    <location>
        <begin position="316"/>
        <end position="342"/>
    </location>
</feature>
<feature type="region of interest" description="Disordered" evidence="12">
    <location>
        <begin position="409"/>
        <end position="463"/>
    </location>
</feature>
<dbReference type="InterPro" id="IPR007282">
    <property type="entry name" value="NOT2/3/5_C"/>
</dbReference>